<dbReference type="STRING" id="947166.A0A1D1UKB5"/>
<protein>
    <recommendedName>
        <fullName evidence="6">HAT C-terminal dimerisation domain-containing protein</fullName>
    </recommendedName>
</protein>
<evidence type="ECO:0000313" key="8">
    <source>
        <dbReference type="Proteomes" id="UP000186922"/>
    </source>
</evidence>
<keyword evidence="3" id="KW-0863">Zinc-finger</keyword>
<evidence type="ECO:0000256" key="5">
    <source>
        <dbReference type="ARBA" id="ARBA00023242"/>
    </source>
</evidence>
<dbReference type="PANTHER" id="PTHR46481:SF10">
    <property type="entry name" value="ZINC FINGER BED DOMAIN-CONTAINING PROTEIN 39"/>
    <property type="match status" value="1"/>
</dbReference>
<keyword evidence="8" id="KW-1185">Reference proteome</keyword>
<accession>A0A1D1UKB5</accession>
<dbReference type="GO" id="GO:0046983">
    <property type="term" value="F:protein dimerization activity"/>
    <property type="evidence" value="ECO:0007669"/>
    <property type="project" value="InterPro"/>
</dbReference>
<dbReference type="GO" id="GO:0008270">
    <property type="term" value="F:zinc ion binding"/>
    <property type="evidence" value="ECO:0007669"/>
    <property type="project" value="UniProtKB-KW"/>
</dbReference>
<sequence>MPDRKILVRCVAHTLQLCLKTPVENCKMLNNSVERFASVVAKLKKSTQGTEYVEKELGMALKARCATRWNSNFIMADRAIKLDWTAAGLDPKHRLSREHQNILEDFVEMKRPFQESFETLQQNGVPAICQVLPLIYNLRIFLQGILDGDQFLTLHGYAEELLKQLNVRFSSLENDDFFLAAAFLDPAIKFSFTHGAENPEAVKSRTQAIVLEMMRRVELTRPPPESRSEESKVKRSKLFSFIDKEPRSSVSSQRDTISAVSVETEFQLYLDSRWDEINPLEFYAKEDNQDMFKRLTVIAKQVLCATATTAGIERILSISGQILRDRRLSTSALNFEMLLFCNVNSDLLYRTSRSTYPIP</sequence>
<dbReference type="PANTHER" id="PTHR46481">
    <property type="entry name" value="ZINC FINGER BED DOMAIN-CONTAINING PROTEIN 4"/>
    <property type="match status" value="1"/>
</dbReference>
<evidence type="ECO:0000259" key="6">
    <source>
        <dbReference type="Pfam" id="PF05699"/>
    </source>
</evidence>
<evidence type="ECO:0000256" key="2">
    <source>
        <dbReference type="ARBA" id="ARBA00022723"/>
    </source>
</evidence>
<evidence type="ECO:0000256" key="1">
    <source>
        <dbReference type="ARBA" id="ARBA00004123"/>
    </source>
</evidence>
<keyword evidence="5" id="KW-0539">Nucleus</keyword>
<dbReference type="InterPro" id="IPR012337">
    <property type="entry name" value="RNaseH-like_sf"/>
</dbReference>
<organism evidence="7 8">
    <name type="scientific">Ramazzottius varieornatus</name>
    <name type="common">Water bear</name>
    <name type="synonym">Tardigrade</name>
    <dbReference type="NCBI Taxonomy" id="947166"/>
    <lineage>
        <taxon>Eukaryota</taxon>
        <taxon>Metazoa</taxon>
        <taxon>Ecdysozoa</taxon>
        <taxon>Tardigrada</taxon>
        <taxon>Eutardigrada</taxon>
        <taxon>Parachela</taxon>
        <taxon>Hypsibioidea</taxon>
        <taxon>Ramazzottiidae</taxon>
        <taxon>Ramazzottius</taxon>
    </lineage>
</organism>
<dbReference type="OrthoDB" id="1607513at2759"/>
<evidence type="ECO:0000313" key="7">
    <source>
        <dbReference type="EMBL" id="GAU90144.1"/>
    </source>
</evidence>
<proteinExistence type="predicted"/>
<name>A0A1D1UKB5_RAMVA</name>
<dbReference type="InterPro" id="IPR008906">
    <property type="entry name" value="HATC_C_dom"/>
</dbReference>
<keyword evidence="2" id="KW-0479">Metal-binding</keyword>
<dbReference type="SUPFAM" id="SSF53098">
    <property type="entry name" value="Ribonuclease H-like"/>
    <property type="match status" value="1"/>
</dbReference>
<comment type="subcellular location">
    <subcellularLocation>
        <location evidence="1">Nucleus</location>
    </subcellularLocation>
</comment>
<dbReference type="Proteomes" id="UP000186922">
    <property type="component" value="Unassembled WGS sequence"/>
</dbReference>
<keyword evidence="4" id="KW-0862">Zinc</keyword>
<feature type="domain" description="HAT C-terminal dimerisation" evidence="6">
    <location>
        <begin position="273"/>
        <end position="342"/>
    </location>
</feature>
<gene>
    <name evidence="7" type="primary">RvY_02608-1</name>
    <name evidence="7" type="synonym">RvY_02608.1</name>
    <name evidence="7" type="ORF">RvY_02608</name>
</gene>
<comment type="caution">
    <text evidence="7">The sequence shown here is derived from an EMBL/GenBank/DDBJ whole genome shotgun (WGS) entry which is preliminary data.</text>
</comment>
<dbReference type="GO" id="GO:0005634">
    <property type="term" value="C:nucleus"/>
    <property type="evidence" value="ECO:0007669"/>
    <property type="project" value="UniProtKB-SubCell"/>
</dbReference>
<dbReference type="Pfam" id="PF05699">
    <property type="entry name" value="Dimer_Tnp_hAT"/>
    <property type="match status" value="1"/>
</dbReference>
<evidence type="ECO:0000256" key="4">
    <source>
        <dbReference type="ARBA" id="ARBA00022833"/>
    </source>
</evidence>
<dbReference type="InterPro" id="IPR052035">
    <property type="entry name" value="ZnF_BED_domain_contain"/>
</dbReference>
<evidence type="ECO:0000256" key="3">
    <source>
        <dbReference type="ARBA" id="ARBA00022771"/>
    </source>
</evidence>
<dbReference type="AlphaFoldDB" id="A0A1D1UKB5"/>
<dbReference type="EMBL" id="BDGG01000001">
    <property type="protein sequence ID" value="GAU90144.1"/>
    <property type="molecule type" value="Genomic_DNA"/>
</dbReference>
<reference evidence="7 8" key="1">
    <citation type="journal article" date="2016" name="Nat. Commun.">
        <title>Extremotolerant tardigrade genome and improved radiotolerance of human cultured cells by tardigrade-unique protein.</title>
        <authorList>
            <person name="Hashimoto T."/>
            <person name="Horikawa D.D."/>
            <person name="Saito Y."/>
            <person name="Kuwahara H."/>
            <person name="Kozuka-Hata H."/>
            <person name="Shin-I T."/>
            <person name="Minakuchi Y."/>
            <person name="Ohishi K."/>
            <person name="Motoyama A."/>
            <person name="Aizu T."/>
            <person name="Enomoto A."/>
            <person name="Kondo K."/>
            <person name="Tanaka S."/>
            <person name="Hara Y."/>
            <person name="Koshikawa S."/>
            <person name="Sagara H."/>
            <person name="Miura T."/>
            <person name="Yokobori S."/>
            <person name="Miyagawa K."/>
            <person name="Suzuki Y."/>
            <person name="Kubo T."/>
            <person name="Oyama M."/>
            <person name="Kohara Y."/>
            <person name="Fujiyama A."/>
            <person name="Arakawa K."/>
            <person name="Katayama T."/>
            <person name="Toyoda A."/>
            <person name="Kunieda T."/>
        </authorList>
    </citation>
    <scope>NUCLEOTIDE SEQUENCE [LARGE SCALE GENOMIC DNA]</scope>
    <source>
        <strain evidence="7 8">YOKOZUNA-1</strain>
    </source>
</reference>